<keyword evidence="1" id="KW-0472">Membrane</keyword>
<sequence length="138" mass="15191">MSGEDLGFVVVISIIYAPFMLSTIQRQPSSANLPHHPLFTCYVPFPTMNQERPAYLTPPLAQFSRDLIALPRFDESHVPLTPTRPATPLQVKPELAPSNSILATVTAINQQFGFLAGGWRNQMGSSRDFAAAPFHIAK</sequence>
<keyword evidence="1" id="KW-0812">Transmembrane</keyword>
<keyword evidence="3" id="KW-1185">Reference proteome</keyword>
<dbReference type="AlphaFoldDB" id="A0AAV2DTZ7"/>
<evidence type="ECO:0000313" key="2">
    <source>
        <dbReference type="EMBL" id="CAL1376835.1"/>
    </source>
</evidence>
<accession>A0AAV2DTZ7</accession>
<reference evidence="2 3" key="1">
    <citation type="submission" date="2024-04" db="EMBL/GenBank/DDBJ databases">
        <authorList>
            <person name="Fracassetti M."/>
        </authorList>
    </citation>
    <scope>NUCLEOTIDE SEQUENCE [LARGE SCALE GENOMIC DNA]</scope>
</reference>
<keyword evidence="1" id="KW-1133">Transmembrane helix</keyword>
<gene>
    <name evidence="2" type="ORF">LTRI10_LOCUS18539</name>
</gene>
<feature type="transmembrane region" description="Helical" evidence="1">
    <location>
        <begin position="6"/>
        <end position="24"/>
    </location>
</feature>
<name>A0AAV2DTZ7_9ROSI</name>
<dbReference type="EMBL" id="OZ034816">
    <property type="protein sequence ID" value="CAL1376835.1"/>
    <property type="molecule type" value="Genomic_DNA"/>
</dbReference>
<protein>
    <submittedName>
        <fullName evidence="2">Uncharacterized protein</fullName>
    </submittedName>
</protein>
<evidence type="ECO:0000313" key="3">
    <source>
        <dbReference type="Proteomes" id="UP001497516"/>
    </source>
</evidence>
<proteinExistence type="predicted"/>
<dbReference type="Proteomes" id="UP001497516">
    <property type="component" value="Chromosome 3"/>
</dbReference>
<organism evidence="2 3">
    <name type="scientific">Linum trigynum</name>
    <dbReference type="NCBI Taxonomy" id="586398"/>
    <lineage>
        <taxon>Eukaryota</taxon>
        <taxon>Viridiplantae</taxon>
        <taxon>Streptophyta</taxon>
        <taxon>Embryophyta</taxon>
        <taxon>Tracheophyta</taxon>
        <taxon>Spermatophyta</taxon>
        <taxon>Magnoliopsida</taxon>
        <taxon>eudicotyledons</taxon>
        <taxon>Gunneridae</taxon>
        <taxon>Pentapetalae</taxon>
        <taxon>rosids</taxon>
        <taxon>fabids</taxon>
        <taxon>Malpighiales</taxon>
        <taxon>Linaceae</taxon>
        <taxon>Linum</taxon>
    </lineage>
</organism>
<evidence type="ECO:0000256" key="1">
    <source>
        <dbReference type="SAM" id="Phobius"/>
    </source>
</evidence>